<feature type="domain" description="Major facilitator superfamily (MFS) profile" evidence="9">
    <location>
        <begin position="269"/>
        <end position="490"/>
    </location>
</feature>
<keyword evidence="5" id="KW-0534">Nitrate assimilation</keyword>
<name>A0A927JC82_9ACTN</name>
<dbReference type="GO" id="GO:0042128">
    <property type="term" value="P:nitrate assimilation"/>
    <property type="evidence" value="ECO:0007669"/>
    <property type="project" value="UniProtKB-KW"/>
</dbReference>
<organism evidence="10 11">
    <name type="scientific">Lolliginicoccus lacisalsi</name>
    <dbReference type="NCBI Taxonomy" id="2742202"/>
    <lineage>
        <taxon>Bacteria</taxon>
        <taxon>Bacillati</taxon>
        <taxon>Actinomycetota</taxon>
        <taxon>Actinomycetes</taxon>
        <taxon>Mycobacteriales</taxon>
        <taxon>Hoyosellaceae</taxon>
        <taxon>Lolliginicoccus</taxon>
    </lineage>
</organism>
<dbReference type="SUPFAM" id="SSF103473">
    <property type="entry name" value="MFS general substrate transporter"/>
    <property type="match status" value="1"/>
</dbReference>
<dbReference type="InterPro" id="IPR020846">
    <property type="entry name" value="MFS_dom"/>
</dbReference>
<proteinExistence type="inferred from homology"/>
<dbReference type="PROSITE" id="PS50850">
    <property type="entry name" value="MFS"/>
    <property type="match status" value="1"/>
</dbReference>
<feature type="transmembrane region" description="Helical" evidence="8">
    <location>
        <begin position="366"/>
        <end position="388"/>
    </location>
</feature>
<dbReference type="InterPro" id="IPR011701">
    <property type="entry name" value="MFS"/>
</dbReference>
<dbReference type="AlphaFoldDB" id="A0A927JC82"/>
<dbReference type="GO" id="GO:0005886">
    <property type="term" value="C:plasma membrane"/>
    <property type="evidence" value="ECO:0007669"/>
    <property type="project" value="UniProtKB-SubCell"/>
</dbReference>
<sequence length="490" mass="51733">MTLVSEKPTPGESASPDATIKGGQWIDHWEPEDKSFWEKTGKKVANRNLWFSVFAEHVGFNVWVLFSVLVTQMGNAGFAFMQGDSAVNNQLLLVSIPVLVGATLRIPSTFAVTIFGGRGFTTFSAAMLLIPTFGLAIAFTQPTTPMWVFLVLAGLAGFGGGNFSSSMANISFFFPEGKKGAALGLNAAGGNLGVAVTQLAVPLVVALGLLLTASDPAGYRFALMLASLFWVPFIAAAAIGAWFGMNSIRSAKPDGVSYQLAMTNKHTWIMSFLYVGTFGSFIGFSFAFPTLINASFPELRNVGLMVALGNLAFLGALLGSFSRPFGGWLADRVGSGARLTALVFVGLSVGVAAIMASLAIGSFALYLASFIVLFIITGIGNGSAYRMIPTIFAASARSRAAETGQPLDEAIASGKRQAAAAIGVIGSIGAFGGFILQQALRLSNVHLGTMEPAFWAYAGVFLVMAAVTWWFYLRSSFAMQRVPNLAYANV</sequence>
<dbReference type="Gene3D" id="1.20.1250.20">
    <property type="entry name" value="MFS general substrate transporter like domains"/>
    <property type="match status" value="1"/>
</dbReference>
<gene>
    <name evidence="10" type="ORF">HT102_09125</name>
</gene>
<evidence type="ECO:0000256" key="7">
    <source>
        <dbReference type="SAM" id="MobiDB-lite"/>
    </source>
</evidence>
<dbReference type="Pfam" id="PF07690">
    <property type="entry name" value="MFS_1"/>
    <property type="match status" value="1"/>
</dbReference>
<evidence type="ECO:0000256" key="2">
    <source>
        <dbReference type="ARBA" id="ARBA00008432"/>
    </source>
</evidence>
<feature type="transmembrane region" description="Helical" evidence="8">
    <location>
        <begin position="272"/>
        <end position="296"/>
    </location>
</feature>
<keyword evidence="3 8" id="KW-0812">Transmembrane</keyword>
<feature type="region of interest" description="Disordered" evidence="7">
    <location>
        <begin position="1"/>
        <end position="22"/>
    </location>
</feature>
<dbReference type="PANTHER" id="PTHR23515">
    <property type="entry name" value="HIGH-AFFINITY NITRATE TRANSPORTER 2.3"/>
    <property type="match status" value="1"/>
</dbReference>
<evidence type="ECO:0000259" key="9">
    <source>
        <dbReference type="PROSITE" id="PS50850"/>
    </source>
</evidence>
<feature type="transmembrane region" description="Helical" evidence="8">
    <location>
        <begin position="146"/>
        <end position="172"/>
    </location>
</feature>
<comment type="subcellular location">
    <subcellularLocation>
        <location evidence="1">Cell membrane</location>
        <topology evidence="1">Multi-pass membrane protein</topology>
    </subcellularLocation>
</comment>
<feature type="transmembrane region" description="Helical" evidence="8">
    <location>
        <begin position="120"/>
        <end position="140"/>
    </location>
</feature>
<comment type="caution">
    <text evidence="10">The sequence shown here is derived from an EMBL/GenBank/DDBJ whole genome shotgun (WGS) entry which is preliminary data.</text>
</comment>
<evidence type="ECO:0000256" key="8">
    <source>
        <dbReference type="SAM" id="Phobius"/>
    </source>
</evidence>
<protein>
    <submittedName>
        <fullName evidence="10">NarK/NasA family nitrate transporter</fullName>
    </submittedName>
</protein>
<evidence type="ECO:0000256" key="3">
    <source>
        <dbReference type="ARBA" id="ARBA00022692"/>
    </source>
</evidence>
<feature type="transmembrane region" description="Helical" evidence="8">
    <location>
        <begin position="452"/>
        <end position="473"/>
    </location>
</feature>
<evidence type="ECO:0000256" key="6">
    <source>
        <dbReference type="ARBA" id="ARBA00023136"/>
    </source>
</evidence>
<evidence type="ECO:0000313" key="11">
    <source>
        <dbReference type="Proteomes" id="UP000642993"/>
    </source>
</evidence>
<evidence type="ECO:0000313" key="10">
    <source>
        <dbReference type="EMBL" id="MBD8506648.1"/>
    </source>
</evidence>
<comment type="similarity">
    <text evidence="2">Belongs to the major facilitator superfamily. Nitrate/nitrite porter (TC 2.A.1.8) family.</text>
</comment>
<dbReference type="InterPro" id="IPR036259">
    <property type="entry name" value="MFS_trans_sf"/>
</dbReference>
<keyword evidence="11" id="KW-1185">Reference proteome</keyword>
<keyword evidence="6 8" id="KW-0472">Membrane</keyword>
<dbReference type="Proteomes" id="UP000642993">
    <property type="component" value="Unassembled WGS sequence"/>
</dbReference>
<reference evidence="10" key="1">
    <citation type="submission" date="2020-09" db="EMBL/GenBank/DDBJ databases">
        <title>Hoyosella lacisalsi sp. nov., a halotolerant actinobacterium isolated from soil of Lake Gudzhirganskoe.</title>
        <authorList>
            <person name="Yang Q."/>
            <person name="Guo P.Y."/>
            <person name="Liu S.W."/>
            <person name="Li F.N."/>
            <person name="Sun C.H."/>
        </authorList>
    </citation>
    <scope>NUCLEOTIDE SEQUENCE</scope>
    <source>
        <strain evidence="10">G463</strain>
    </source>
</reference>
<keyword evidence="4 8" id="KW-1133">Transmembrane helix</keyword>
<evidence type="ECO:0000256" key="5">
    <source>
        <dbReference type="ARBA" id="ARBA00023063"/>
    </source>
</evidence>
<feature type="transmembrane region" description="Helical" evidence="8">
    <location>
        <begin position="49"/>
        <end position="70"/>
    </location>
</feature>
<dbReference type="RefSeq" id="WP_192039092.1">
    <property type="nucleotide sequence ID" value="NZ_JACYWE010000004.1"/>
</dbReference>
<feature type="transmembrane region" description="Helical" evidence="8">
    <location>
        <begin position="219"/>
        <end position="243"/>
    </location>
</feature>
<feature type="transmembrane region" description="Helical" evidence="8">
    <location>
        <begin position="192"/>
        <end position="213"/>
    </location>
</feature>
<feature type="transmembrane region" description="Helical" evidence="8">
    <location>
        <begin position="418"/>
        <end position="440"/>
    </location>
</feature>
<feature type="transmembrane region" description="Helical" evidence="8">
    <location>
        <begin position="302"/>
        <end position="321"/>
    </location>
</feature>
<dbReference type="EMBL" id="JACYWE010000004">
    <property type="protein sequence ID" value="MBD8506648.1"/>
    <property type="molecule type" value="Genomic_DNA"/>
</dbReference>
<feature type="transmembrane region" description="Helical" evidence="8">
    <location>
        <begin position="341"/>
        <end position="360"/>
    </location>
</feature>
<dbReference type="GO" id="GO:0015112">
    <property type="term" value="F:nitrate transmembrane transporter activity"/>
    <property type="evidence" value="ECO:0007669"/>
    <property type="project" value="InterPro"/>
</dbReference>
<dbReference type="InterPro" id="IPR044772">
    <property type="entry name" value="NO3_transporter"/>
</dbReference>
<evidence type="ECO:0000256" key="4">
    <source>
        <dbReference type="ARBA" id="ARBA00022989"/>
    </source>
</evidence>
<accession>A0A927JC82</accession>
<feature type="transmembrane region" description="Helical" evidence="8">
    <location>
        <begin position="90"/>
        <end position="108"/>
    </location>
</feature>
<evidence type="ECO:0000256" key="1">
    <source>
        <dbReference type="ARBA" id="ARBA00004651"/>
    </source>
</evidence>